<accession>X1UJB4</accession>
<dbReference type="EMBL" id="BARW01040373">
    <property type="protein sequence ID" value="GAJ17543.1"/>
    <property type="molecule type" value="Genomic_DNA"/>
</dbReference>
<comment type="caution">
    <text evidence="1">The sequence shown here is derived from an EMBL/GenBank/DDBJ whole genome shotgun (WGS) entry which is preliminary data.</text>
</comment>
<feature type="non-terminal residue" evidence="1">
    <location>
        <position position="1"/>
    </location>
</feature>
<sequence length="67" mass="7573">DMEKAAAGAARLREEFMTRYSAKQSYMEECKECSPRFIQSCYFQISAANPGTNADENTQDSSPPWNL</sequence>
<name>X1UJB4_9ZZZZ</name>
<protein>
    <submittedName>
        <fullName evidence="1">Uncharacterized protein</fullName>
    </submittedName>
</protein>
<evidence type="ECO:0000313" key="1">
    <source>
        <dbReference type="EMBL" id="GAJ17543.1"/>
    </source>
</evidence>
<proteinExistence type="predicted"/>
<gene>
    <name evidence="1" type="ORF">S12H4_61035</name>
</gene>
<organism evidence="1">
    <name type="scientific">marine sediment metagenome</name>
    <dbReference type="NCBI Taxonomy" id="412755"/>
    <lineage>
        <taxon>unclassified sequences</taxon>
        <taxon>metagenomes</taxon>
        <taxon>ecological metagenomes</taxon>
    </lineage>
</organism>
<reference evidence="1" key="1">
    <citation type="journal article" date="2014" name="Front. Microbiol.">
        <title>High frequency of phylogenetically diverse reductive dehalogenase-homologous genes in deep subseafloor sedimentary metagenomes.</title>
        <authorList>
            <person name="Kawai M."/>
            <person name="Futagami T."/>
            <person name="Toyoda A."/>
            <person name="Takaki Y."/>
            <person name="Nishi S."/>
            <person name="Hori S."/>
            <person name="Arai W."/>
            <person name="Tsubouchi T."/>
            <person name="Morono Y."/>
            <person name="Uchiyama I."/>
            <person name="Ito T."/>
            <person name="Fujiyama A."/>
            <person name="Inagaki F."/>
            <person name="Takami H."/>
        </authorList>
    </citation>
    <scope>NUCLEOTIDE SEQUENCE</scope>
    <source>
        <strain evidence="1">Expedition CK06-06</strain>
    </source>
</reference>
<dbReference type="AlphaFoldDB" id="X1UJB4"/>